<protein>
    <recommendedName>
        <fullName evidence="1">Limonene-1,2-epoxide hydrolase domain-containing protein</fullName>
    </recommendedName>
</protein>
<organism evidence="2 3">
    <name type="scientific">Amycolatopsis minnesotensis</name>
    <dbReference type="NCBI Taxonomy" id="337894"/>
    <lineage>
        <taxon>Bacteria</taxon>
        <taxon>Bacillati</taxon>
        <taxon>Actinomycetota</taxon>
        <taxon>Actinomycetes</taxon>
        <taxon>Pseudonocardiales</taxon>
        <taxon>Pseudonocardiaceae</taxon>
        <taxon>Amycolatopsis</taxon>
    </lineage>
</organism>
<comment type="caution">
    <text evidence="2">The sequence shown here is derived from an EMBL/GenBank/DDBJ whole genome shotgun (WGS) entry which is preliminary data.</text>
</comment>
<dbReference type="SUPFAM" id="SSF54427">
    <property type="entry name" value="NTF2-like"/>
    <property type="match status" value="1"/>
</dbReference>
<evidence type="ECO:0000313" key="3">
    <source>
        <dbReference type="Proteomes" id="UP001501116"/>
    </source>
</evidence>
<dbReference type="EMBL" id="BAAANN010000064">
    <property type="protein sequence ID" value="GAA1992314.1"/>
    <property type="molecule type" value="Genomic_DNA"/>
</dbReference>
<reference evidence="3" key="1">
    <citation type="journal article" date="2019" name="Int. J. Syst. Evol. Microbiol.">
        <title>The Global Catalogue of Microorganisms (GCM) 10K type strain sequencing project: providing services to taxonomists for standard genome sequencing and annotation.</title>
        <authorList>
            <consortium name="The Broad Institute Genomics Platform"/>
            <consortium name="The Broad Institute Genome Sequencing Center for Infectious Disease"/>
            <person name="Wu L."/>
            <person name="Ma J."/>
        </authorList>
    </citation>
    <scope>NUCLEOTIDE SEQUENCE [LARGE SCALE GENOMIC DNA]</scope>
    <source>
        <strain evidence="3">JCM 14545</strain>
    </source>
</reference>
<dbReference type="Gene3D" id="3.10.450.50">
    <property type="match status" value="1"/>
</dbReference>
<name>A0ABP5E663_9PSEU</name>
<accession>A0ABP5E663</accession>
<evidence type="ECO:0000259" key="1">
    <source>
        <dbReference type="Pfam" id="PF07858"/>
    </source>
</evidence>
<feature type="domain" description="Limonene-1,2-epoxide hydrolase" evidence="1">
    <location>
        <begin position="13"/>
        <end position="132"/>
    </location>
</feature>
<dbReference type="Pfam" id="PF07858">
    <property type="entry name" value="LEH"/>
    <property type="match status" value="1"/>
</dbReference>
<proteinExistence type="predicted"/>
<dbReference type="RefSeq" id="WP_344431572.1">
    <property type="nucleotide sequence ID" value="NZ_BAAANN010000064.1"/>
</dbReference>
<dbReference type="Proteomes" id="UP001501116">
    <property type="component" value="Unassembled WGS sequence"/>
</dbReference>
<dbReference type="InterPro" id="IPR032710">
    <property type="entry name" value="NTF2-like_dom_sf"/>
</dbReference>
<evidence type="ECO:0000313" key="2">
    <source>
        <dbReference type="EMBL" id="GAA1992314.1"/>
    </source>
</evidence>
<dbReference type="InterPro" id="IPR013100">
    <property type="entry name" value="LEH"/>
</dbReference>
<keyword evidence="3" id="KW-1185">Reference proteome</keyword>
<gene>
    <name evidence="2" type="ORF">GCM10009754_84040</name>
</gene>
<sequence length="149" mass="16570">MTAPTTPESTTTEPAAVVVEFLNALARYDVDAALDLVTDDLAYTNVSLPTIHGRERLRKLAGPVLRPGRMGFGVHNHHVAADGDVVLTDRTDELRFGRFAARFWVYGRFVVRDGRIAVWRDSFDWRDISVGVVRGLLGIALPALNRRMP</sequence>